<evidence type="ECO:0000256" key="3">
    <source>
        <dbReference type="ARBA" id="ARBA00022777"/>
    </source>
</evidence>
<dbReference type="SMART" id="SM00220">
    <property type="entry name" value="S_TKc"/>
    <property type="match status" value="1"/>
</dbReference>
<accession>A0A0K1QA13</accession>
<gene>
    <name evidence="6" type="ORF">AKJ09_09175</name>
</gene>
<dbReference type="PANTHER" id="PTHR43289:SF6">
    <property type="entry name" value="SERINE_THREONINE-PROTEIN KINASE NEKL-3"/>
    <property type="match status" value="1"/>
</dbReference>
<sequence length="156" mass="17306">MSEILGKYQLVAELARGGMGIVYLAVSQGPGRFSKLLVIKELKPELAEDASFLQMFLDEARLAARLNHPNIVQTYEIGTDGDRHFIVMDYLEGISLARVLKRKSEKFTAAMQLRVLSEALQGLSYAHNLTDFDGTPLGSCIAMRRLRTCSSPSTVR</sequence>
<dbReference type="PANTHER" id="PTHR43289">
    <property type="entry name" value="MITOGEN-ACTIVATED PROTEIN KINASE KINASE KINASE 20-RELATED"/>
    <property type="match status" value="1"/>
</dbReference>
<dbReference type="Gene3D" id="1.10.510.10">
    <property type="entry name" value="Transferase(Phosphotransferase) domain 1"/>
    <property type="match status" value="1"/>
</dbReference>
<organism evidence="6 7">
    <name type="scientific">Labilithrix luteola</name>
    <dbReference type="NCBI Taxonomy" id="1391654"/>
    <lineage>
        <taxon>Bacteria</taxon>
        <taxon>Pseudomonadati</taxon>
        <taxon>Myxococcota</taxon>
        <taxon>Polyangia</taxon>
        <taxon>Polyangiales</taxon>
        <taxon>Labilitrichaceae</taxon>
        <taxon>Labilithrix</taxon>
    </lineage>
</organism>
<proteinExistence type="predicted"/>
<evidence type="ECO:0000313" key="6">
    <source>
        <dbReference type="EMBL" id="AKV02512.1"/>
    </source>
</evidence>
<dbReference type="Pfam" id="PF00069">
    <property type="entry name" value="Pkinase"/>
    <property type="match status" value="1"/>
</dbReference>
<keyword evidence="2" id="KW-0547">Nucleotide-binding</keyword>
<dbReference type="STRING" id="1391654.AKJ09_09175"/>
<dbReference type="PROSITE" id="PS50011">
    <property type="entry name" value="PROTEIN_KINASE_DOM"/>
    <property type="match status" value="1"/>
</dbReference>
<evidence type="ECO:0000256" key="4">
    <source>
        <dbReference type="ARBA" id="ARBA00022840"/>
    </source>
</evidence>
<feature type="domain" description="Protein kinase" evidence="5">
    <location>
        <begin position="8"/>
        <end position="156"/>
    </location>
</feature>
<keyword evidence="3 6" id="KW-0418">Kinase</keyword>
<dbReference type="InterPro" id="IPR000719">
    <property type="entry name" value="Prot_kinase_dom"/>
</dbReference>
<dbReference type="Proteomes" id="UP000064967">
    <property type="component" value="Chromosome"/>
</dbReference>
<dbReference type="KEGG" id="llu:AKJ09_09175"/>
<keyword evidence="4" id="KW-0067">ATP-binding</keyword>
<evidence type="ECO:0000256" key="2">
    <source>
        <dbReference type="ARBA" id="ARBA00022741"/>
    </source>
</evidence>
<keyword evidence="7" id="KW-1185">Reference proteome</keyword>
<dbReference type="OrthoDB" id="9801841at2"/>
<evidence type="ECO:0000256" key="1">
    <source>
        <dbReference type="ARBA" id="ARBA00022679"/>
    </source>
</evidence>
<dbReference type="InterPro" id="IPR011009">
    <property type="entry name" value="Kinase-like_dom_sf"/>
</dbReference>
<dbReference type="AlphaFoldDB" id="A0A0K1QA13"/>
<evidence type="ECO:0000313" key="7">
    <source>
        <dbReference type="Proteomes" id="UP000064967"/>
    </source>
</evidence>
<reference evidence="6 7" key="1">
    <citation type="submission" date="2015-08" db="EMBL/GenBank/DDBJ databases">
        <authorList>
            <person name="Babu N.S."/>
            <person name="Beckwith C.J."/>
            <person name="Beseler K.G."/>
            <person name="Brison A."/>
            <person name="Carone J.V."/>
            <person name="Caskin T.P."/>
            <person name="Diamond M."/>
            <person name="Durham M.E."/>
            <person name="Foxe J.M."/>
            <person name="Go M."/>
            <person name="Henderson B.A."/>
            <person name="Jones I.B."/>
            <person name="McGettigan J.A."/>
            <person name="Micheletti S.J."/>
            <person name="Nasrallah M.E."/>
            <person name="Ortiz D."/>
            <person name="Piller C.R."/>
            <person name="Privatt S.R."/>
            <person name="Schneider S.L."/>
            <person name="Sharp S."/>
            <person name="Smith T.C."/>
            <person name="Stanton J.D."/>
            <person name="Ullery H.E."/>
            <person name="Wilson R.J."/>
            <person name="Serrano M.G."/>
            <person name="Buck G."/>
            <person name="Lee V."/>
            <person name="Wang Y."/>
            <person name="Carvalho R."/>
            <person name="Voegtly L."/>
            <person name="Shi R."/>
            <person name="Duckworth R."/>
            <person name="Johnson A."/>
            <person name="Loviza R."/>
            <person name="Walstead R."/>
            <person name="Shah Z."/>
            <person name="Kiflezghi M."/>
            <person name="Wade K."/>
            <person name="Ball S.L."/>
            <person name="Bradley K.W."/>
            <person name="Asai D.J."/>
            <person name="Bowman C.A."/>
            <person name="Russell D.A."/>
            <person name="Pope W.H."/>
            <person name="Jacobs-Sera D."/>
            <person name="Hendrix R.W."/>
            <person name="Hatfull G.F."/>
        </authorList>
    </citation>
    <scope>NUCLEOTIDE SEQUENCE [LARGE SCALE GENOMIC DNA]</scope>
    <source>
        <strain evidence="6 7">DSM 27648</strain>
    </source>
</reference>
<dbReference type="EMBL" id="CP012333">
    <property type="protein sequence ID" value="AKV02512.1"/>
    <property type="molecule type" value="Genomic_DNA"/>
</dbReference>
<dbReference type="SUPFAM" id="SSF56112">
    <property type="entry name" value="Protein kinase-like (PK-like)"/>
    <property type="match status" value="1"/>
</dbReference>
<keyword evidence="6" id="KW-0723">Serine/threonine-protein kinase</keyword>
<name>A0A0K1QA13_9BACT</name>
<dbReference type="GO" id="GO:0004674">
    <property type="term" value="F:protein serine/threonine kinase activity"/>
    <property type="evidence" value="ECO:0007669"/>
    <property type="project" value="UniProtKB-KW"/>
</dbReference>
<dbReference type="GO" id="GO:0005524">
    <property type="term" value="F:ATP binding"/>
    <property type="evidence" value="ECO:0007669"/>
    <property type="project" value="UniProtKB-KW"/>
</dbReference>
<protein>
    <submittedName>
        <fullName evidence="6">Serine/threonine protein kinase</fullName>
    </submittedName>
</protein>
<keyword evidence="1" id="KW-0808">Transferase</keyword>
<dbReference type="RefSeq" id="WP_146653426.1">
    <property type="nucleotide sequence ID" value="NZ_CP012333.1"/>
</dbReference>
<evidence type="ECO:0000259" key="5">
    <source>
        <dbReference type="PROSITE" id="PS50011"/>
    </source>
</evidence>